<reference evidence="1 2" key="1">
    <citation type="submission" date="2014-03" db="EMBL/GenBank/DDBJ databases">
        <title>Complete genome sequence of a deeply braunched marine Bacteroidia bacterium Draconibacterium orientale type strain FH5T.</title>
        <authorList>
            <person name="Li X."/>
            <person name="Wang X."/>
            <person name="Xie Z."/>
            <person name="Du Z."/>
            <person name="Chen G."/>
        </authorList>
    </citation>
    <scope>NUCLEOTIDE SEQUENCE [LARGE SCALE GENOMIC DNA]</scope>
    <source>
        <strain evidence="1 2">FH5</strain>
    </source>
</reference>
<sequence>MFAPKKEKIYTCPNCNFQFSNLDVPRMCSNCFACTGCEIYICPQCEQEVVIKAVKKRSAGT</sequence>
<protein>
    <recommendedName>
        <fullName evidence="3">Replication restart DNA helicase PriA</fullName>
    </recommendedName>
</protein>
<name>A0ABM5QDH3_9BACT</name>
<accession>A0ABM5QDH3</accession>
<gene>
    <name evidence="1" type="ORF">FH5T_07185</name>
</gene>
<keyword evidence="2" id="KW-1185">Reference proteome</keyword>
<proteinExistence type="predicted"/>
<dbReference type="EMBL" id="CP007451">
    <property type="protein sequence ID" value="AHW61727.1"/>
    <property type="molecule type" value="Genomic_DNA"/>
</dbReference>
<evidence type="ECO:0000313" key="2">
    <source>
        <dbReference type="Proteomes" id="UP000023772"/>
    </source>
</evidence>
<organism evidence="1 2">
    <name type="scientific">Draconibacterium orientale</name>
    <dbReference type="NCBI Taxonomy" id="1168034"/>
    <lineage>
        <taxon>Bacteria</taxon>
        <taxon>Pseudomonadati</taxon>
        <taxon>Bacteroidota</taxon>
        <taxon>Bacteroidia</taxon>
        <taxon>Marinilabiliales</taxon>
        <taxon>Prolixibacteraceae</taxon>
        <taxon>Draconibacterium</taxon>
    </lineage>
</organism>
<evidence type="ECO:0000313" key="1">
    <source>
        <dbReference type="EMBL" id="AHW61727.1"/>
    </source>
</evidence>
<dbReference type="Proteomes" id="UP000023772">
    <property type="component" value="Chromosome"/>
</dbReference>
<evidence type="ECO:0008006" key="3">
    <source>
        <dbReference type="Google" id="ProtNLM"/>
    </source>
</evidence>